<evidence type="ECO:0000256" key="1">
    <source>
        <dbReference type="SAM" id="MobiDB-lite"/>
    </source>
</evidence>
<dbReference type="AlphaFoldDB" id="A0A6G0KGJ1"/>
<evidence type="ECO:0000313" key="2">
    <source>
        <dbReference type="EMBL" id="KAE9086955.1"/>
    </source>
</evidence>
<sequence>MNAKVRAARRRFYRNNARASSSSRGLSRSSPSSPRQVSISDSVASIPAASCDLNSRAKNTFACFLTAASCTGSSKSRSQLQLSSLSTVSATPKCSSSSSWSSSDVQLPHELGGKGLALTRLSEE</sequence>
<protein>
    <submittedName>
        <fullName evidence="2">Uncharacterized protein</fullName>
    </submittedName>
</protein>
<accession>A0A6G0KGJ1</accession>
<name>A0A6G0KGJ1_9STRA</name>
<reference evidence="2 3" key="1">
    <citation type="submission" date="2018-09" db="EMBL/GenBank/DDBJ databases">
        <title>Genomic investigation of the strawberry pathogen Phytophthora fragariae indicates pathogenicity is determined by transcriptional variation in three key races.</title>
        <authorList>
            <person name="Adams T.M."/>
            <person name="Armitage A.D."/>
            <person name="Sobczyk M.K."/>
            <person name="Bates H.J."/>
            <person name="Dunwell J.M."/>
            <person name="Nellist C.F."/>
            <person name="Harrison R.J."/>
        </authorList>
    </citation>
    <scope>NUCLEOTIDE SEQUENCE [LARGE SCALE GENOMIC DNA]</scope>
    <source>
        <strain evidence="2 3">ONT-3</strain>
    </source>
</reference>
<feature type="compositionally biased region" description="Low complexity" evidence="1">
    <location>
        <begin position="14"/>
        <end position="41"/>
    </location>
</feature>
<comment type="caution">
    <text evidence="2">The sequence shown here is derived from an EMBL/GenBank/DDBJ whole genome shotgun (WGS) entry which is preliminary data.</text>
</comment>
<proteinExistence type="predicted"/>
<feature type="compositionally biased region" description="Basic residues" evidence="1">
    <location>
        <begin position="1"/>
        <end position="13"/>
    </location>
</feature>
<dbReference type="Proteomes" id="UP000488956">
    <property type="component" value="Unassembled WGS sequence"/>
</dbReference>
<gene>
    <name evidence="2" type="ORF">PF010_g19904</name>
</gene>
<dbReference type="EMBL" id="QXFX01001646">
    <property type="protein sequence ID" value="KAE9086955.1"/>
    <property type="molecule type" value="Genomic_DNA"/>
</dbReference>
<organism evidence="2 3">
    <name type="scientific">Phytophthora fragariae</name>
    <dbReference type="NCBI Taxonomy" id="53985"/>
    <lineage>
        <taxon>Eukaryota</taxon>
        <taxon>Sar</taxon>
        <taxon>Stramenopiles</taxon>
        <taxon>Oomycota</taxon>
        <taxon>Peronosporomycetes</taxon>
        <taxon>Peronosporales</taxon>
        <taxon>Peronosporaceae</taxon>
        <taxon>Phytophthora</taxon>
    </lineage>
</organism>
<evidence type="ECO:0000313" key="3">
    <source>
        <dbReference type="Proteomes" id="UP000488956"/>
    </source>
</evidence>
<feature type="region of interest" description="Disordered" evidence="1">
    <location>
        <begin position="1"/>
        <end position="41"/>
    </location>
</feature>